<keyword evidence="12" id="KW-0443">Lipid metabolism</keyword>
<dbReference type="InterPro" id="IPR003763">
    <property type="entry name" value="CDP-diacylglyc_Pase"/>
</dbReference>
<dbReference type="InterPro" id="IPR036265">
    <property type="entry name" value="HIT-like_sf"/>
</dbReference>
<dbReference type="GO" id="GO:0046342">
    <property type="term" value="P:CDP-diacylglycerol catabolic process"/>
    <property type="evidence" value="ECO:0007669"/>
    <property type="project" value="UniProtKB-UniPathway"/>
</dbReference>
<sequence length="267" mass="28200">MRVEAVGLRGLRRNASELVLRVLVVAALLIGLSAVGIGWAGADPNALWTIVHDQCSPHEEQDGNPAPCALVDAEDGYALLKDLVGERQFLLIPTLQIAGIESPILLDPGAKDYFADAWRARYLIEERADRSLPPDWVSLAVNSMVARSQNQLHIHIDCLRADVHQSLAQHAASIGPTWAPFAVPLAGAPYSAIKISDLDDINVFQLLADGLPGAREDMSRRTLVVVGSPSGSGFVVLAGQADAAAGDEGSGEDLQDHALCAAPAAGK</sequence>
<dbReference type="AlphaFoldDB" id="A0A318HFH3"/>
<keyword evidence="15" id="KW-1208">Phospholipid metabolism</keyword>
<comment type="pathway">
    <text evidence="3">Phospholipid metabolism; CDP-diacylglycerol degradation; phosphatidate from CDP-diacylglycerol: step 1/1.</text>
</comment>
<accession>A0A318HFH3</accession>
<evidence type="ECO:0000256" key="16">
    <source>
        <dbReference type="ARBA" id="ARBA00032888"/>
    </source>
</evidence>
<evidence type="ECO:0000256" key="7">
    <source>
        <dbReference type="ARBA" id="ARBA00022475"/>
    </source>
</evidence>
<dbReference type="UniPathway" id="UPA00609">
    <property type="reaction ID" value="UER00664"/>
</dbReference>
<name>A0A318HFH3_9MYCO</name>
<dbReference type="EMBL" id="QJJU01000030">
    <property type="protein sequence ID" value="PXX01428.1"/>
    <property type="molecule type" value="Genomic_DNA"/>
</dbReference>
<keyword evidence="11 18" id="KW-1133">Transmembrane helix</keyword>
<evidence type="ECO:0000256" key="6">
    <source>
        <dbReference type="ARBA" id="ARBA00012375"/>
    </source>
</evidence>
<comment type="caution">
    <text evidence="19">The sequence shown here is derived from an EMBL/GenBank/DDBJ whole genome shotgun (WGS) entry which is preliminary data.</text>
</comment>
<evidence type="ECO:0000256" key="8">
    <source>
        <dbReference type="ARBA" id="ARBA00022516"/>
    </source>
</evidence>
<evidence type="ECO:0000256" key="3">
    <source>
        <dbReference type="ARBA" id="ARBA00004927"/>
    </source>
</evidence>
<keyword evidence="20" id="KW-1185">Reference proteome</keyword>
<keyword evidence="7" id="KW-1003">Cell membrane</keyword>
<comment type="pathway">
    <text evidence="4">Lipid metabolism.</text>
</comment>
<reference evidence="20" key="1">
    <citation type="submission" date="2018-05" db="EMBL/GenBank/DDBJ databases">
        <authorList>
            <person name="Deangelis K."/>
            <person name="Huntemann M."/>
            <person name="Clum A."/>
            <person name="Pillay M."/>
            <person name="Palaniappan K."/>
            <person name="Varghese N."/>
            <person name="Mikhailova N."/>
            <person name="Stamatis D."/>
            <person name="Reddy T."/>
            <person name="Daum C."/>
            <person name="Shapiro N."/>
            <person name="Ivanova N."/>
            <person name="Kyrpides N."/>
            <person name="Woyke T."/>
        </authorList>
    </citation>
    <scope>NUCLEOTIDE SEQUENCE [LARGE SCALE GENOMIC DNA]</scope>
    <source>
        <strain evidence="20">GAS496</strain>
    </source>
</reference>
<dbReference type="GO" id="GO:0005886">
    <property type="term" value="C:plasma membrane"/>
    <property type="evidence" value="ECO:0007669"/>
    <property type="project" value="UniProtKB-SubCell"/>
</dbReference>
<evidence type="ECO:0000256" key="18">
    <source>
        <dbReference type="SAM" id="Phobius"/>
    </source>
</evidence>
<dbReference type="GO" id="GO:0008715">
    <property type="term" value="F:CDP-diacylglycerol diphosphatase activity"/>
    <property type="evidence" value="ECO:0007669"/>
    <property type="project" value="UniProtKB-EC"/>
</dbReference>
<comment type="subcellular location">
    <subcellularLocation>
        <location evidence="2">Cell membrane</location>
        <topology evidence="2">Single-pass membrane protein</topology>
    </subcellularLocation>
</comment>
<evidence type="ECO:0000256" key="10">
    <source>
        <dbReference type="ARBA" id="ARBA00022801"/>
    </source>
</evidence>
<proteinExistence type="inferred from homology"/>
<comment type="similarity">
    <text evidence="5">Belongs to the Cdh family.</text>
</comment>
<keyword evidence="10" id="KW-0378">Hydrolase</keyword>
<evidence type="ECO:0000256" key="11">
    <source>
        <dbReference type="ARBA" id="ARBA00022989"/>
    </source>
</evidence>
<organism evidence="19 20">
    <name type="scientific">Mycolicibacterium moriokaense</name>
    <dbReference type="NCBI Taxonomy" id="39691"/>
    <lineage>
        <taxon>Bacteria</taxon>
        <taxon>Bacillati</taxon>
        <taxon>Actinomycetota</taxon>
        <taxon>Actinomycetes</taxon>
        <taxon>Mycobacteriales</taxon>
        <taxon>Mycobacteriaceae</taxon>
        <taxon>Mycolicibacterium</taxon>
    </lineage>
</organism>
<dbReference type="Pfam" id="PF02611">
    <property type="entry name" value="CDH"/>
    <property type="match status" value="1"/>
</dbReference>
<dbReference type="NCBIfam" id="NF003986">
    <property type="entry name" value="PRK05471.1-5"/>
    <property type="match status" value="1"/>
</dbReference>
<dbReference type="GO" id="GO:0008654">
    <property type="term" value="P:phospholipid biosynthetic process"/>
    <property type="evidence" value="ECO:0007669"/>
    <property type="project" value="UniProtKB-KW"/>
</dbReference>
<comment type="catalytic activity">
    <reaction evidence="1">
        <text>a CDP-1,2-diacyl-sn-glycerol + H2O = a 1,2-diacyl-sn-glycero-3-phosphate + CMP + 2 H(+)</text>
        <dbReference type="Rhea" id="RHEA:15221"/>
        <dbReference type="ChEBI" id="CHEBI:15377"/>
        <dbReference type="ChEBI" id="CHEBI:15378"/>
        <dbReference type="ChEBI" id="CHEBI:58332"/>
        <dbReference type="ChEBI" id="CHEBI:58608"/>
        <dbReference type="ChEBI" id="CHEBI:60377"/>
        <dbReference type="EC" id="3.6.1.26"/>
    </reaction>
</comment>
<dbReference type="Gene3D" id="3.30.428.30">
    <property type="entry name" value="HIT family - CDH-like"/>
    <property type="match status" value="1"/>
</dbReference>
<dbReference type="SUPFAM" id="SSF54197">
    <property type="entry name" value="HIT-like"/>
    <property type="match status" value="1"/>
</dbReference>
<evidence type="ECO:0000256" key="17">
    <source>
        <dbReference type="ARBA" id="ARBA00032892"/>
    </source>
</evidence>
<evidence type="ECO:0000256" key="15">
    <source>
        <dbReference type="ARBA" id="ARBA00023264"/>
    </source>
</evidence>
<evidence type="ECO:0000256" key="12">
    <source>
        <dbReference type="ARBA" id="ARBA00023098"/>
    </source>
</evidence>
<evidence type="ECO:0000256" key="13">
    <source>
        <dbReference type="ARBA" id="ARBA00023136"/>
    </source>
</evidence>
<evidence type="ECO:0000256" key="1">
    <source>
        <dbReference type="ARBA" id="ARBA00001007"/>
    </source>
</evidence>
<dbReference type="PIRSF" id="PIRSF001273">
    <property type="entry name" value="CDH"/>
    <property type="match status" value="1"/>
</dbReference>
<evidence type="ECO:0000256" key="14">
    <source>
        <dbReference type="ARBA" id="ARBA00023209"/>
    </source>
</evidence>
<keyword evidence="9 18" id="KW-0812">Transmembrane</keyword>
<dbReference type="Proteomes" id="UP000247781">
    <property type="component" value="Unassembled WGS sequence"/>
</dbReference>
<dbReference type="EC" id="3.6.1.26" evidence="6"/>
<evidence type="ECO:0000256" key="5">
    <source>
        <dbReference type="ARBA" id="ARBA00006435"/>
    </source>
</evidence>
<evidence type="ECO:0000256" key="9">
    <source>
        <dbReference type="ARBA" id="ARBA00022692"/>
    </source>
</evidence>
<keyword evidence="14" id="KW-0594">Phospholipid biosynthesis</keyword>
<keyword evidence="13 18" id="KW-0472">Membrane</keyword>
<evidence type="ECO:0000256" key="2">
    <source>
        <dbReference type="ARBA" id="ARBA00004162"/>
    </source>
</evidence>
<evidence type="ECO:0000313" key="20">
    <source>
        <dbReference type="Proteomes" id="UP000247781"/>
    </source>
</evidence>
<evidence type="ECO:0000256" key="4">
    <source>
        <dbReference type="ARBA" id="ARBA00005189"/>
    </source>
</evidence>
<protein>
    <recommendedName>
        <fullName evidence="6">CDP-diacylglycerol diphosphatase</fullName>
        <ecNumber evidence="6">3.6.1.26</ecNumber>
    </recommendedName>
    <alternativeName>
        <fullName evidence="16">CDP-diacylglycerol phosphatidylhydrolase</fullName>
    </alternativeName>
    <alternativeName>
        <fullName evidence="17">CDP-diglyceride hydrolase</fullName>
    </alternativeName>
</protein>
<gene>
    <name evidence="19" type="ORF">C8E89_13056</name>
</gene>
<keyword evidence="8" id="KW-0444">Lipid biosynthesis</keyword>
<reference evidence="19 20" key="2">
    <citation type="submission" date="2018-06" db="EMBL/GenBank/DDBJ databases">
        <title>Sequencing of bacterial isolates from soil warming experiment in Harvard Forest, Massachusetts, USA.</title>
        <authorList>
            <person name="Deangelis K.PhD."/>
        </authorList>
    </citation>
    <scope>NUCLEOTIDE SEQUENCE [LARGE SCALE GENOMIC DNA]</scope>
    <source>
        <strain evidence="19 20">GAS496</strain>
    </source>
</reference>
<feature type="transmembrane region" description="Helical" evidence="18">
    <location>
        <begin position="18"/>
        <end position="42"/>
    </location>
</feature>
<evidence type="ECO:0000313" key="19">
    <source>
        <dbReference type="EMBL" id="PXX01428.1"/>
    </source>
</evidence>